<accession>A0A6A5SC22</accession>
<dbReference type="AlphaFoldDB" id="A0A6A5SC22"/>
<sequence length="599" mass="67952">MSKKKESQQQETSWSNRILDLIGDKLTDRAISRNKANRRKTRQYLDEINPDSCLILLNKILRQLLDRTKDVDSIFKSNVMTDRSGKRVWNRDSFDRFLQARLNVNAAVTASIPILWRAFCTAAFFPFSLQSNDPRIDINDFRRAFAFVVTRGYELLGAMSDGSTSDWKDSRDSYAENVPRLTRIIFRSLSVPRLQSGTQSRASHRTLQLQDIKDTIAFTQPIMAEDFSIKTPREAAEEWEAAAQRVLLADHEQSQPSGLPITVNKANLQDVIQLFFLQCVEDRRWRAGLDFHSFQRSGDIMYSHSSSDPEEILRASRLASAFTAYQFPGSEDYVTWEQFEVCCIERPYFVFAFFQLWATLFTSTTAMQALRAEEDLTLSISTTNILSFLNVAYMVSGRRSNDRYHANELGLQLDLQSAMLVANVNSTPELKAEELHSIIAEQNKFHMVFIWGEDLNAEGKSLSRLIVAFTSPPEEEMWRRIEGKRFVQYVWQTSMVQLEPYIAVADSGGMSASVAGQAIELRSHRMSGKNGTSIRVNLTKRVVNVEEFATGPAGNAGNETAVDSPKAWSTLVMRLMGLKFYRMPGDSAKVTRSGGEKGF</sequence>
<keyword evidence="2" id="KW-1185">Reference proteome</keyword>
<evidence type="ECO:0000313" key="1">
    <source>
        <dbReference type="EMBL" id="KAF1937230.1"/>
    </source>
</evidence>
<dbReference type="Proteomes" id="UP000800038">
    <property type="component" value="Unassembled WGS sequence"/>
</dbReference>
<dbReference type="EMBL" id="ML976148">
    <property type="protein sequence ID" value="KAF1937230.1"/>
    <property type="molecule type" value="Genomic_DNA"/>
</dbReference>
<name>A0A6A5SC22_9PLEO</name>
<evidence type="ECO:0000313" key="2">
    <source>
        <dbReference type="Proteomes" id="UP000800038"/>
    </source>
</evidence>
<gene>
    <name evidence="1" type="ORF">EJ02DRAFT_515354</name>
</gene>
<proteinExistence type="predicted"/>
<dbReference type="OrthoDB" id="3482512at2759"/>
<organism evidence="1 2">
    <name type="scientific">Clathrospora elynae</name>
    <dbReference type="NCBI Taxonomy" id="706981"/>
    <lineage>
        <taxon>Eukaryota</taxon>
        <taxon>Fungi</taxon>
        <taxon>Dikarya</taxon>
        <taxon>Ascomycota</taxon>
        <taxon>Pezizomycotina</taxon>
        <taxon>Dothideomycetes</taxon>
        <taxon>Pleosporomycetidae</taxon>
        <taxon>Pleosporales</taxon>
        <taxon>Diademaceae</taxon>
        <taxon>Clathrospora</taxon>
    </lineage>
</organism>
<protein>
    <submittedName>
        <fullName evidence="1">Uncharacterized protein</fullName>
    </submittedName>
</protein>
<reference evidence="1" key="1">
    <citation type="journal article" date="2020" name="Stud. Mycol.">
        <title>101 Dothideomycetes genomes: a test case for predicting lifestyles and emergence of pathogens.</title>
        <authorList>
            <person name="Haridas S."/>
            <person name="Albert R."/>
            <person name="Binder M."/>
            <person name="Bloem J."/>
            <person name="Labutti K."/>
            <person name="Salamov A."/>
            <person name="Andreopoulos B."/>
            <person name="Baker S."/>
            <person name="Barry K."/>
            <person name="Bills G."/>
            <person name="Bluhm B."/>
            <person name="Cannon C."/>
            <person name="Castanera R."/>
            <person name="Culley D."/>
            <person name="Daum C."/>
            <person name="Ezra D."/>
            <person name="Gonzalez J."/>
            <person name="Henrissat B."/>
            <person name="Kuo A."/>
            <person name="Liang C."/>
            <person name="Lipzen A."/>
            <person name="Lutzoni F."/>
            <person name="Magnuson J."/>
            <person name="Mondo S."/>
            <person name="Nolan M."/>
            <person name="Ohm R."/>
            <person name="Pangilinan J."/>
            <person name="Park H.-J."/>
            <person name="Ramirez L."/>
            <person name="Alfaro M."/>
            <person name="Sun H."/>
            <person name="Tritt A."/>
            <person name="Yoshinaga Y."/>
            <person name="Zwiers L.-H."/>
            <person name="Turgeon B."/>
            <person name="Goodwin S."/>
            <person name="Spatafora J."/>
            <person name="Crous P."/>
            <person name="Grigoriev I."/>
        </authorList>
    </citation>
    <scope>NUCLEOTIDE SEQUENCE</scope>
    <source>
        <strain evidence="1">CBS 161.51</strain>
    </source>
</reference>